<keyword evidence="2" id="KW-1185">Reference proteome</keyword>
<accession>F6EGH2</accession>
<reference evidence="1 2" key="1">
    <citation type="journal article" date="2011" name="J. Bacteriol.">
        <title>Complete genome sequence of Amycolicicoccus subflavus DQS3-9A1T, an actinomycete isolated from crude oil-polluted soil.</title>
        <authorList>
            <person name="Cai M."/>
            <person name="Chen W.M."/>
            <person name="Nie Y."/>
            <person name="Chi C.Q."/>
            <person name="Wang Y.N."/>
            <person name="Tang Y.Q."/>
            <person name="Li G.Y."/>
            <person name="Wu X.L."/>
        </authorList>
    </citation>
    <scope>NUCLEOTIDE SEQUENCE [LARGE SCALE GENOMIC DNA]</scope>
    <source>
        <strain evidence="2">DSM 45089 / DQS3-9A1</strain>
    </source>
</reference>
<dbReference type="EMBL" id="CP002786">
    <property type="protein sequence ID" value="AEF41025.1"/>
    <property type="molecule type" value="Genomic_DNA"/>
</dbReference>
<dbReference type="KEGG" id="asd:AS9A_2578"/>
<dbReference type="HOGENOM" id="CLU_3283878_0_0_11"/>
<organism evidence="1 2">
    <name type="scientific">Hoyosella subflava (strain DSM 45089 / JCM 17490 / NBRC 109087 / DQS3-9A1)</name>
    <name type="common">Amycolicicoccus subflavus</name>
    <dbReference type="NCBI Taxonomy" id="443218"/>
    <lineage>
        <taxon>Bacteria</taxon>
        <taxon>Bacillati</taxon>
        <taxon>Actinomycetota</taxon>
        <taxon>Actinomycetes</taxon>
        <taxon>Mycobacteriales</taxon>
        <taxon>Hoyosellaceae</taxon>
        <taxon>Hoyosella</taxon>
    </lineage>
</organism>
<name>F6EGH2_HOYSD</name>
<protein>
    <submittedName>
        <fullName evidence="1">Uncharacterized protein</fullName>
    </submittedName>
</protein>
<dbReference type="STRING" id="443218.AS9A_2578"/>
<evidence type="ECO:0000313" key="2">
    <source>
        <dbReference type="Proteomes" id="UP000009235"/>
    </source>
</evidence>
<gene>
    <name evidence="1" type="ordered locus">AS9A_2578</name>
</gene>
<dbReference type="Proteomes" id="UP000009235">
    <property type="component" value="Chromosome"/>
</dbReference>
<dbReference type="AlphaFoldDB" id="F6EGH2"/>
<evidence type="ECO:0000313" key="1">
    <source>
        <dbReference type="EMBL" id="AEF41025.1"/>
    </source>
</evidence>
<sequence>MMTATHVAPDMPGLTLALGNDGAGALPLPSNRLKDLDCEF</sequence>
<proteinExistence type="predicted"/>